<dbReference type="GO" id="GO:0019236">
    <property type="term" value="P:response to pheromone"/>
    <property type="evidence" value="ECO:0007669"/>
    <property type="project" value="InterPro"/>
</dbReference>
<feature type="transmembrane region" description="Helical" evidence="1">
    <location>
        <begin position="385"/>
        <end position="402"/>
    </location>
</feature>
<keyword evidence="2" id="KW-0732">Signal</keyword>
<comment type="caution">
    <text evidence="4">The sequence shown here is derived from an EMBL/GenBank/DDBJ whole genome shotgun (WGS) entry which is preliminary data.</text>
</comment>
<accession>A0AAD1UN83</accession>
<name>A0AAD1UN83_EUPCR</name>
<dbReference type="EMBL" id="CAMPGE010011169">
    <property type="protein sequence ID" value="CAI2370010.1"/>
    <property type="molecule type" value="Genomic_DNA"/>
</dbReference>
<dbReference type="PANTHER" id="PTHR23252:SF24">
    <property type="entry name" value="TRANSMEMBRANE PROTEIN 145"/>
    <property type="match status" value="1"/>
</dbReference>
<dbReference type="PANTHER" id="PTHR23252">
    <property type="entry name" value="INTIMAL THICKNESS RECEPTOR-RELATED"/>
    <property type="match status" value="1"/>
</dbReference>
<evidence type="ECO:0000313" key="5">
    <source>
        <dbReference type="Proteomes" id="UP001295684"/>
    </source>
</evidence>
<feature type="domain" description="GPR180/TMEM145 transmembrane" evidence="3">
    <location>
        <begin position="182"/>
        <end position="401"/>
    </location>
</feature>
<dbReference type="Pfam" id="PF10192">
    <property type="entry name" value="GPR180-TMEM145_TM"/>
    <property type="match status" value="1"/>
</dbReference>
<evidence type="ECO:0000313" key="4">
    <source>
        <dbReference type="EMBL" id="CAI2370010.1"/>
    </source>
</evidence>
<dbReference type="Proteomes" id="UP001295684">
    <property type="component" value="Unassembled WGS sequence"/>
</dbReference>
<feature type="transmembrane region" description="Helical" evidence="1">
    <location>
        <begin position="315"/>
        <end position="339"/>
    </location>
</feature>
<feature type="chain" id="PRO_5042007469" description="GPR180/TMEM145 transmembrane domain-containing protein" evidence="2">
    <location>
        <begin position="24"/>
        <end position="427"/>
    </location>
</feature>
<keyword evidence="1" id="KW-0472">Membrane</keyword>
<evidence type="ECO:0000256" key="1">
    <source>
        <dbReference type="SAM" id="Phobius"/>
    </source>
</evidence>
<feature type="transmembrane region" description="Helical" evidence="1">
    <location>
        <begin position="174"/>
        <end position="191"/>
    </location>
</feature>
<dbReference type="AlphaFoldDB" id="A0AAD1UN83"/>
<sequence>MELTKTFSKIWICVLLFTTFTAAMRLTQEVDLGPTSGEIPNGEYVARFAVNQGSNLHASVRVRLTEKYKEDKEYPVFLYLIHDPEWESVIHGYNCTSIPDKAKFSIPPLTLRGDGEWSRWASVEEPDLPETTVVYIVITDCQGATHQADPNLPPIEVDVHMLNHGSELSHEDHGLIYLYPVLFIVYFYFLAKSVYSLGKDALNDVEVDPANIGIIFAIYTEFLHIACTSIHLYVYAYNGSGFYLLDLSATFFQMTAQVVVVGLFTMIAHGWKITENDIAENTGLVVLGGVICVVQSLASYLTFLDDGAHHKYHDYGGYQGIIMVALRILTWIVFVYGIVKNIGKVNRKAKPLLKALSVAGSLYMMAFPGLWFLCYLIPGYLQNRVIVFGNLFIQLFSVIILINQLSKRDSKFSEASKISKKVLPSAT</sequence>
<feature type="transmembrane region" description="Helical" evidence="1">
    <location>
        <begin position="212"/>
        <end position="234"/>
    </location>
</feature>
<feature type="signal peptide" evidence="2">
    <location>
        <begin position="1"/>
        <end position="23"/>
    </location>
</feature>
<protein>
    <recommendedName>
        <fullName evidence="3">GPR180/TMEM145 transmembrane domain-containing protein</fullName>
    </recommendedName>
</protein>
<gene>
    <name evidence="4" type="ORF">ECRASSUSDP1_LOCUS11317</name>
</gene>
<feature type="transmembrane region" description="Helical" evidence="1">
    <location>
        <begin position="283"/>
        <end position="303"/>
    </location>
</feature>
<feature type="transmembrane region" description="Helical" evidence="1">
    <location>
        <begin position="351"/>
        <end position="373"/>
    </location>
</feature>
<proteinExistence type="predicted"/>
<reference evidence="4" key="1">
    <citation type="submission" date="2023-07" db="EMBL/GenBank/DDBJ databases">
        <authorList>
            <consortium name="AG Swart"/>
            <person name="Singh M."/>
            <person name="Singh A."/>
            <person name="Seah K."/>
            <person name="Emmerich C."/>
        </authorList>
    </citation>
    <scope>NUCLEOTIDE SEQUENCE</scope>
    <source>
        <strain evidence="4">DP1</strain>
    </source>
</reference>
<keyword evidence="1" id="KW-1133">Transmembrane helix</keyword>
<dbReference type="GO" id="GO:0007186">
    <property type="term" value="P:G protein-coupled receptor signaling pathway"/>
    <property type="evidence" value="ECO:0007669"/>
    <property type="project" value="InterPro"/>
</dbReference>
<dbReference type="InterPro" id="IPR019336">
    <property type="entry name" value="GPR180/TMEM145_TM"/>
</dbReference>
<evidence type="ECO:0000256" key="2">
    <source>
        <dbReference type="SAM" id="SignalP"/>
    </source>
</evidence>
<evidence type="ECO:0000259" key="3">
    <source>
        <dbReference type="Pfam" id="PF10192"/>
    </source>
</evidence>
<keyword evidence="5" id="KW-1185">Reference proteome</keyword>
<organism evidence="4 5">
    <name type="scientific">Euplotes crassus</name>
    <dbReference type="NCBI Taxonomy" id="5936"/>
    <lineage>
        <taxon>Eukaryota</taxon>
        <taxon>Sar</taxon>
        <taxon>Alveolata</taxon>
        <taxon>Ciliophora</taxon>
        <taxon>Intramacronucleata</taxon>
        <taxon>Spirotrichea</taxon>
        <taxon>Hypotrichia</taxon>
        <taxon>Euplotida</taxon>
        <taxon>Euplotidae</taxon>
        <taxon>Moneuplotes</taxon>
    </lineage>
</organism>
<keyword evidence="1" id="KW-0812">Transmembrane</keyword>
<feature type="transmembrane region" description="Helical" evidence="1">
    <location>
        <begin position="254"/>
        <end position="271"/>
    </location>
</feature>
<dbReference type="InterPro" id="IPR047831">
    <property type="entry name" value="GPR180/TMEM145"/>
</dbReference>